<evidence type="ECO:0000313" key="2">
    <source>
        <dbReference type="Proteomes" id="UP000549971"/>
    </source>
</evidence>
<proteinExistence type="predicted"/>
<keyword evidence="2" id="KW-1185">Reference proteome</keyword>
<dbReference type="AlphaFoldDB" id="A0A7W9JEH3"/>
<dbReference type="Proteomes" id="UP000549971">
    <property type="component" value="Unassembled WGS sequence"/>
</dbReference>
<accession>A0A7W9JEH3</accession>
<organism evidence="1 2">
    <name type="scientific">Kribbella italica</name>
    <dbReference type="NCBI Taxonomy" id="1540520"/>
    <lineage>
        <taxon>Bacteria</taxon>
        <taxon>Bacillati</taxon>
        <taxon>Actinomycetota</taxon>
        <taxon>Actinomycetes</taxon>
        <taxon>Propionibacteriales</taxon>
        <taxon>Kribbellaceae</taxon>
        <taxon>Kribbella</taxon>
    </lineage>
</organism>
<comment type="caution">
    <text evidence="1">The sequence shown here is derived from an EMBL/GenBank/DDBJ whole genome shotgun (WGS) entry which is preliminary data.</text>
</comment>
<protein>
    <recommendedName>
        <fullName evidence="3">Asp23/Gls24 family envelope stress response protein</fullName>
    </recommendedName>
</protein>
<dbReference type="EMBL" id="JACHMY010000001">
    <property type="protein sequence ID" value="MBB5840671.1"/>
    <property type="molecule type" value="Genomic_DNA"/>
</dbReference>
<dbReference type="RefSeq" id="WP_184803198.1">
    <property type="nucleotide sequence ID" value="NZ_JACHMY010000001.1"/>
</dbReference>
<gene>
    <name evidence="1" type="ORF">HDA39_007405</name>
</gene>
<evidence type="ECO:0008006" key="3">
    <source>
        <dbReference type="Google" id="ProtNLM"/>
    </source>
</evidence>
<evidence type="ECO:0000313" key="1">
    <source>
        <dbReference type="EMBL" id="MBB5840671.1"/>
    </source>
</evidence>
<name>A0A7W9JEH3_9ACTN</name>
<sequence length="142" mass="15505">MIDDILQQAAAEARETPEPGWIDISASVQQRLKSVARRTRPLRAATDSGALIYVADHVLISQLRRRIATLPGCELDRVRLIGGEDTCTGAVVDVVVTTYGQDLQLLADRVRSLVYEVFTDLLGPEFGDDGVDVTITDLTVKP</sequence>
<reference evidence="1 2" key="1">
    <citation type="submission" date="2020-08" db="EMBL/GenBank/DDBJ databases">
        <title>Sequencing the genomes of 1000 actinobacteria strains.</title>
        <authorList>
            <person name="Klenk H.-P."/>
        </authorList>
    </citation>
    <scope>NUCLEOTIDE SEQUENCE [LARGE SCALE GENOMIC DNA]</scope>
    <source>
        <strain evidence="1 2">DSM 28967</strain>
    </source>
</reference>